<evidence type="ECO:0008006" key="3">
    <source>
        <dbReference type="Google" id="ProtNLM"/>
    </source>
</evidence>
<dbReference type="EMBL" id="AZHX01001323">
    <property type="protein sequence ID" value="ETX04031.1"/>
    <property type="molecule type" value="Genomic_DNA"/>
</dbReference>
<dbReference type="HOGENOM" id="CLU_955417_0_0_7"/>
<dbReference type="Gene3D" id="2.160.20.80">
    <property type="entry name" value="E3 ubiquitin-protein ligase SopA"/>
    <property type="match status" value="1"/>
</dbReference>
<dbReference type="Proteomes" id="UP000019140">
    <property type="component" value="Unassembled WGS sequence"/>
</dbReference>
<evidence type="ECO:0000313" key="1">
    <source>
        <dbReference type="EMBL" id="ETX04031.1"/>
    </source>
</evidence>
<dbReference type="InterPro" id="IPR001646">
    <property type="entry name" value="5peptide_repeat"/>
</dbReference>
<name>W4M247_9BACT</name>
<sequence>MLKCKHYRICKLIAPSNTETQEDEWLCILHSKNPRKNINKFKEAFEANRDQSEFMSDFSYVFFPEDYIFFSHGDPLRIFREQFLHFNNATFSGSPDFSLTFFEGQVNFSSAKFLRGADFSSSTFEQTVDFSNAQFYEEKGGDSNKENQEIDFRRATFHDIARFEGTKFYEKAEFSDSRFFESADFSESVFSSGGRFEQVTFAKRVAFWATQFDGGTISFRYALFLEGAFFASPMVSRPGVEKRVETRQELSRMTKESDEILIRSSYTMEKLDRHIVAIAKKLRCQKRSWLI</sequence>
<keyword evidence="2" id="KW-1185">Reference proteome</keyword>
<gene>
    <name evidence="1" type="ORF">ETSY2_31140</name>
</gene>
<comment type="caution">
    <text evidence="1">The sequence shown here is derived from an EMBL/GenBank/DDBJ whole genome shotgun (WGS) entry which is preliminary data.</text>
</comment>
<accession>W4M247</accession>
<evidence type="ECO:0000313" key="2">
    <source>
        <dbReference type="Proteomes" id="UP000019140"/>
    </source>
</evidence>
<reference evidence="1 2" key="1">
    <citation type="journal article" date="2014" name="Nature">
        <title>An environmental bacterial taxon with a large and distinct metabolic repertoire.</title>
        <authorList>
            <person name="Wilson M.C."/>
            <person name="Mori T."/>
            <person name="Ruckert C."/>
            <person name="Uria A.R."/>
            <person name="Helf M.J."/>
            <person name="Takada K."/>
            <person name="Gernert C."/>
            <person name="Steffens U.A."/>
            <person name="Heycke N."/>
            <person name="Schmitt S."/>
            <person name="Rinke C."/>
            <person name="Helfrich E.J."/>
            <person name="Brachmann A.O."/>
            <person name="Gurgui C."/>
            <person name="Wakimoto T."/>
            <person name="Kracht M."/>
            <person name="Crusemann M."/>
            <person name="Hentschel U."/>
            <person name="Abe I."/>
            <person name="Matsunaga S."/>
            <person name="Kalinowski J."/>
            <person name="Takeyama H."/>
            <person name="Piel J."/>
        </authorList>
    </citation>
    <scope>NUCLEOTIDE SEQUENCE [LARGE SCALE GENOMIC DNA]</scope>
    <source>
        <strain evidence="2">TSY2</strain>
    </source>
</reference>
<protein>
    <recommendedName>
        <fullName evidence="3">Pentapeptide repeat-containing protein</fullName>
    </recommendedName>
</protein>
<dbReference type="AlphaFoldDB" id="W4M247"/>
<proteinExistence type="predicted"/>
<organism evidence="1 2">
    <name type="scientific">Candidatus Entotheonella gemina</name>
    <dbReference type="NCBI Taxonomy" id="1429439"/>
    <lineage>
        <taxon>Bacteria</taxon>
        <taxon>Pseudomonadati</taxon>
        <taxon>Nitrospinota/Tectimicrobiota group</taxon>
        <taxon>Candidatus Tectimicrobiota</taxon>
        <taxon>Candidatus Entotheonellia</taxon>
        <taxon>Candidatus Entotheonellales</taxon>
        <taxon>Candidatus Entotheonellaceae</taxon>
        <taxon>Candidatus Entotheonella</taxon>
    </lineage>
</organism>
<dbReference type="Pfam" id="PF13576">
    <property type="entry name" value="Pentapeptide_3"/>
    <property type="match status" value="2"/>
</dbReference>